<organism evidence="1">
    <name type="scientific">hydrocarbon metagenome</name>
    <dbReference type="NCBI Taxonomy" id="938273"/>
    <lineage>
        <taxon>unclassified sequences</taxon>
        <taxon>metagenomes</taxon>
        <taxon>ecological metagenomes</taxon>
    </lineage>
</organism>
<comment type="caution">
    <text evidence="1">The sequence shown here is derived from an EMBL/GenBank/DDBJ whole genome shotgun (WGS) entry which is preliminary data.</text>
</comment>
<dbReference type="EMBL" id="LNQE01001333">
    <property type="protein sequence ID" value="KUG19059.1"/>
    <property type="molecule type" value="Genomic_DNA"/>
</dbReference>
<sequence length="39" mass="3961">MSGRPSTAVCMPVARFGTGILFPVLSLTGKYADEAAGGM</sequence>
<reference evidence="1" key="1">
    <citation type="journal article" date="2015" name="Proc. Natl. Acad. Sci. U.S.A.">
        <title>Networks of energetic and metabolic interactions define dynamics in microbial communities.</title>
        <authorList>
            <person name="Embree M."/>
            <person name="Liu J.K."/>
            <person name="Al-Bassam M.M."/>
            <person name="Zengler K."/>
        </authorList>
    </citation>
    <scope>NUCLEOTIDE SEQUENCE</scope>
</reference>
<accession>A0A0W8FFJ8</accession>
<protein>
    <submittedName>
        <fullName evidence="1">Uncharacterized protein</fullName>
    </submittedName>
</protein>
<proteinExistence type="predicted"/>
<evidence type="ECO:0000313" key="1">
    <source>
        <dbReference type="EMBL" id="KUG19059.1"/>
    </source>
</evidence>
<dbReference type="AlphaFoldDB" id="A0A0W8FFJ8"/>
<gene>
    <name evidence="1" type="ORF">ASZ90_011235</name>
</gene>
<name>A0A0W8FFJ8_9ZZZZ</name>